<proteinExistence type="predicted"/>
<dbReference type="EMBL" id="MN738978">
    <property type="protein sequence ID" value="QHT33762.1"/>
    <property type="molecule type" value="Genomic_DNA"/>
</dbReference>
<accession>A0A6C0EYB2</accession>
<evidence type="ECO:0000313" key="1">
    <source>
        <dbReference type="EMBL" id="QHT33762.1"/>
    </source>
</evidence>
<organism evidence="1">
    <name type="scientific">viral metagenome</name>
    <dbReference type="NCBI Taxonomy" id="1070528"/>
    <lineage>
        <taxon>unclassified sequences</taxon>
        <taxon>metagenomes</taxon>
        <taxon>organismal metagenomes</taxon>
    </lineage>
</organism>
<name>A0A6C0EYB2_9ZZZZ</name>
<dbReference type="AlphaFoldDB" id="A0A6C0EYB2"/>
<sequence length="141" mass="15776">MSFNKLSYDFCAYKNELAQSTGSLGWVLDENRFYNSNSARINFGIVGGNEVSIIKGSMVDLESDLKGQTRLQSKCPQLQYLNQCSSSGNMTNCQPQQIVIKGNPSNMGRVIDTTPMHLKSAQMFRYTPIPLPQGIQMPRCR</sequence>
<reference evidence="1" key="1">
    <citation type="journal article" date="2020" name="Nature">
        <title>Giant virus diversity and host interactions through global metagenomics.</title>
        <authorList>
            <person name="Schulz F."/>
            <person name="Roux S."/>
            <person name="Paez-Espino D."/>
            <person name="Jungbluth S."/>
            <person name="Walsh D.A."/>
            <person name="Denef V.J."/>
            <person name="McMahon K.D."/>
            <person name="Konstantinidis K.T."/>
            <person name="Eloe-Fadrosh E.A."/>
            <person name="Kyrpides N.C."/>
            <person name="Woyke T."/>
        </authorList>
    </citation>
    <scope>NUCLEOTIDE SEQUENCE</scope>
    <source>
        <strain evidence="1">GVMAG-M-3300009161-52</strain>
    </source>
</reference>
<protein>
    <submittedName>
        <fullName evidence="1">Uncharacterized protein</fullName>
    </submittedName>
</protein>